<feature type="domain" description="Integrase catalytic" evidence="3">
    <location>
        <begin position="75"/>
        <end position="265"/>
    </location>
</feature>
<organism evidence="4 5">
    <name type="scientific">Tanacetum coccineum</name>
    <dbReference type="NCBI Taxonomy" id="301880"/>
    <lineage>
        <taxon>Eukaryota</taxon>
        <taxon>Viridiplantae</taxon>
        <taxon>Streptophyta</taxon>
        <taxon>Embryophyta</taxon>
        <taxon>Tracheophyta</taxon>
        <taxon>Spermatophyta</taxon>
        <taxon>Magnoliopsida</taxon>
        <taxon>eudicotyledons</taxon>
        <taxon>Gunneridae</taxon>
        <taxon>Pentapetalae</taxon>
        <taxon>asterids</taxon>
        <taxon>campanulids</taxon>
        <taxon>Asterales</taxon>
        <taxon>Asteraceae</taxon>
        <taxon>Asteroideae</taxon>
        <taxon>Anthemideae</taxon>
        <taxon>Anthemidinae</taxon>
        <taxon>Tanacetum</taxon>
    </lineage>
</organism>
<dbReference type="InterPro" id="IPR001584">
    <property type="entry name" value="Integrase_cat-core"/>
</dbReference>
<dbReference type="Pfam" id="PF07727">
    <property type="entry name" value="RVT_2"/>
    <property type="match status" value="1"/>
</dbReference>
<dbReference type="InterPro" id="IPR039537">
    <property type="entry name" value="Retrotran_Ty1/copia-like"/>
</dbReference>
<evidence type="ECO:0000256" key="1">
    <source>
        <dbReference type="ARBA" id="ARBA00022723"/>
    </source>
</evidence>
<dbReference type="InterPro" id="IPR012337">
    <property type="entry name" value="RNaseH-like_sf"/>
</dbReference>
<reference evidence="4" key="2">
    <citation type="submission" date="2022-01" db="EMBL/GenBank/DDBJ databases">
        <authorList>
            <person name="Yamashiro T."/>
            <person name="Shiraishi A."/>
            <person name="Satake H."/>
            <person name="Nakayama K."/>
        </authorList>
    </citation>
    <scope>NUCLEOTIDE SEQUENCE</scope>
</reference>
<reference evidence="4" key="1">
    <citation type="journal article" date="2022" name="Int. J. Mol. Sci.">
        <title>Draft Genome of Tanacetum Coccineum: Genomic Comparison of Closely Related Tanacetum-Family Plants.</title>
        <authorList>
            <person name="Yamashiro T."/>
            <person name="Shiraishi A."/>
            <person name="Nakayama K."/>
            <person name="Satake H."/>
        </authorList>
    </citation>
    <scope>NUCLEOTIDE SEQUENCE</scope>
</reference>
<keyword evidence="2" id="KW-0378">Hydrolase</keyword>
<accession>A0ABQ5IY80</accession>
<dbReference type="InterPro" id="IPR013103">
    <property type="entry name" value="RVT_2"/>
</dbReference>
<dbReference type="InterPro" id="IPR036397">
    <property type="entry name" value="RNaseH_sf"/>
</dbReference>
<dbReference type="PANTHER" id="PTHR42648">
    <property type="entry name" value="TRANSPOSASE, PUTATIVE-RELATED"/>
    <property type="match status" value="1"/>
</dbReference>
<sequence length="724" mass="82209">MFSQLLPPPLSPPSAKLMIMALEEYGYQSRRGIRLSNKELVSGLPKIAYAKDKLCSACEMGKQHKGSFKFKQSFSITEPLHMLHMDLFGPISTSSLGGKKYTVVLVDEFTRFTWVIFLKAKSEAAHEIISFIKQEELQKGKSIKQLRSDHGTEFRNSTLEGFCEEKGIIQNFSSVRTPQQNGVVERRNRTLIEAARTMLYEAKLKLSFWAEALHKLEPKADQGIFVGYSSISKAYRVYNAKRRVIEESMHVTFDETSIDRSDKPQADLVSLSELERNEEDLTSKPMYVMENSDVEYDGEADKTNPFKETINIEDDQPNTSKSAQADIFQEIDHQPENLGESSGINQIENLGDFSIPTQTEVVSPIQPEEYYSDPNSEPQSPTTTFKVLKDHPLDNVISDVEDGVLTRSKATANYAAYSSFLSQMEPKKTEDALKDEDWIEAMQEELTEFQRNKEEVYVKQPPGFVDAKHPDYVYKLDKALYGLKQAPRACLCDWFSKIMSQQYRMSMMREMTYFLGLQIQQKKNGIFINQSKYVFDLIKKYGLESSHPVKSPMSYNVKLHKDIEGKSVCQTTYRGMIGSLLYLTASRPDIMFATCVCVRYQADPKESHLQAVKRILKYLKGTPNLGNWYPKDSGFDLVGYSDLDFAGCGLDRKSTTGGCQLLGGKLVSWTAELKLSILKLDIVEKGKVDLIFIETEDQLVDIFTKPIEGTRFTTLLVKLGMLNP</sequence>
<dbReference type="EMBL" id="BQNB010021274">
    <property type="protein sequence ID" value="GJU04690.1"/>
    <property type="molecule type" value="Genomic_DNA"/>
</dbReference>
<protein>
    <submittedName>
        <fullName evidence="4">Retrovirus-related pol polyprotein from transposon TNT 1-94</fullName>
    </submittedName>
</protein>
<evidence type="ECO:0000313" key="4">
    <source>
        <dbReference type="EMBL" id="GJU04690.1"/>
    </source>
</evidence>
<dbReference type="SUPFAM" id="SSF53098">
    <property type="entry name" value="Ribonuclease H-like"/>
    <property type="match status" value="1"/>
</dbReference>
<keyword evidence="1" id="KW-0479">Metal-binding</keyword>
<evidence type="ECO:0000256" key="2">
    <source>
        <dbReference type="ARBA" id="ARBA00022801"/>
    </source>
</evidence>
<gene>
    <name evidence="4" type="ORF">Tco_1121120</name>
</gene>
<dbReference type="Gene3D" id="3.30.420.10">
    <property type="entry name" value="Ribonuclease H-like superfamily/Ribonuclease H"/>
    <property type="match status" value="1"/>
</dbReference>
<evidence type="ECO:0000259" key="3">
    <source>
        <dbReference type="PROSITE" id="PS50994"/>
    </source>
</evidence>
<name>A0ABQ5IY80_9ASTR</name>
<dbReference type="Proteomes" id="UP001151760">
    <property type="component" value="Unassembled WGS sequence"/>
</dbReference>
<evidence type="ECO:0000313" key="5">
    <source>
        <dbReference type="Proteomes" id="UP001151760"/>
    </source>
</evidence>
<dbReference type="Pfam" id="PF25597">
    <property type="entry name" value="SH3_retrovirus"/>
    <property type="match status" value="1"/>
</dbReference>
<dbReference type="PANTHER" id="PTHR42648:SF32">
    <property type="entry name" value="RIBONUCLEASE H-LIKE DOMAIN, GAG-PRE-INTEGRASE DOMAIN PROTEIN-RELATED"/>
    <property type="match status" value="1"/>
</dbReference>
<keyword evidence="5" id="KW-1185">Reference proteome</keyword>
<dbReference type="Pfam" id="PF00665">
    <property type="entry name" value="rve"/>
    <property type="match status" value="1"/>
</dbReference>
<dbReference type="InterPro" id="IPR057670">
    <property type="entry name" value="SH3_retrovirus"/>
</dbReference>
<comment type="caution">
    <text evidence="4">The sequence shown here is derived from an EMBL/GenBank/DDBJ whole genome shotgun (WGS) entry which is preliminary data.</text>
</comment>
<dbReference type="PROSITE" id="PS50994">
    <property type="entry name" value="INTEGRASE"/>
    <property type="match status" value="1"/>
</dbReference>
<proteinExistence type="predicted"/>